<feature type="region of interest" description="Disordered" evidence="1">
    <location>
        <begin position="1"/>
        <end position="22"/>
    </location>
</feature>
<comment type="caution">
    <text evidence="2">The sequence shown here is derived from an EMBL/GenBank/DDBJ whole genome shotgun (WGS) entry which is preliminary data.</text>
</comment>
<evidence type="ECO:0000256" key="1">
    <source>
        <dbReference type="SAM" id="MobiDB-lite"/>
    </source>
</evidence>
<proteinExistence type="predicted"/>
<dbReference type="EMBL" id="BKCJ010976206">
    <property type="protein sequence ID" value="GFC58100.1"/>
    <property type="molecule type" value="Genomic_DNA"/>
</dbReference>
<organism evidence="2">
    <name type="scientific">Tanacetum cinerariifolium</name>
    <name type="common">Dalmatian daisy</name>
    <name type="synonym">Chrysanthemum cinerariifolium</name>
    <dbReference type="NCBI Taxonomy" id="118510"/>
    <lineage>
        <taxon>Eukaryota</taxon>
        <taxon>Viridiplantae</taxon>
        <taxon>Streptophyta</taxon>
        <taxon>Embryophyta</taxon>
        <taxon>Tracheophyta</taxon>
        <taxon>Spermatophyta</taxon>
        <taxon>Magnoliopsida</taxon>
        <taxon>eudicotyledons</taxon>
        <taxon>Gunneridae</taxon>
        <taxon>Pentapetalae</taxon>
        <taxon>asterids</taxon>
        <taxon>campanulids</taxon>
        <taxon>Asterales</taxon>
        <taxon>Asteraceae</taxon>
        <taxon>Asteroideae</taxon>
        <taxon>Anthemideae</taxon>
        <taxon>Anthemidinae</taxon>
        <taxon>Tanacetum</taxon>
    </lineage>
</organism>
<accession>A0A699Q5U3</accession>
<dbReference type="AlphaFoldDB" id="A0A699Q5U3"/>
<protein>
    <submittedName>
        <fullName evidence="2">Uncharacterized protein</fullName>
    </submittedName>
</protein>
<evidence type="ECO:0000313" key="2">
    <source>
        <dbReference type="EMBL" id="GFC58100.1"/>
    </source>
</evidence>
<name>A0A699Q5U3_TANCI</name>
<sequence>MRDTIARTSSENTAQAKEIANLKKRVKRLERKRKSRSHGLKRLYKVRLNARVKSSADEESLDEDIFGVNDQDDTSMFDANKDLQGEEVVVEKEVAGKDVSAVEKINVASIVTSVTATTPTISIDEITLAKALIEIKTSRPKAKGIVMQEPSE</sequence>
<gene>
    <name evidence="2" type="ORF">Tci_830070</name>
</gene>
<reference evidence="2" key="1">
    <citation type="journal article" date="2019" name="Sci. Rep.">
        <title>Draft genome of Tanacetum cinerariifolium, the natural source of mosquito coil.</title>
        <authorList>
            <person name="Yamashiro T."/>
            <person name="Shiraishi A."/>
            <person name="Satake H."/>
            <person name="Nakayama K."/>
        </authorList>
    </citation>
    <scope>NUCLEOTIDE SEQUENCE</scope>
</reference>
<feature type="non-terminal residue" evidence="2">
    <location>
        <position position="152"/>
    </location>
</feature>
<feature type="compositionally biased region" description="Polar residues" evidence="1">
    <location>
        <begin position="1"/>
        <end position="15"/>
    </location>
</feature>